<organism evidence="1">
    <name type="scientific">Amphora coffeiformis</name>
    <dbReference type="NCBI Taxonomy" id="265554"/>
    <lineage>
        <taxon>Eukaryota</taxon>
        <taxon>Sar</taxon>
        <taxon>Stramenopiles</taxon>
        <taxon>Ochrophyta</taxon>
        <taxon>Bacillariophyta</taxon>
        <taxon>Bacillariophyceae</taxon>
        <taxon>Bacillariophycidae</taxon>
        <taxon>Thalassiophysales</taxon>
        <taxon>Catenulaceae</taxon>
        <taxon>Amphora</taxon>
    </lineage>
</organism>
<accession>A0A7S3LB29</accession>
<dbReference type="AlphaFoldDB" id="A0A7S3LB29"/>
<reference evidence="1" key="1">
    <citation type="submission" date="2021-01" db="EMBL/GenBank/DDBJ databases">
        <authorList>
            <person name="Corre E."/>
            <person name="Pelletier E."/>
            <person name="Niang G."/>
            <person name="Scheremetjew M."/>
            <person name="Finn R."/>
            <person name="Kale V."/>
            <person name="Holt S."/>
            <person name="Cochrane G."/>
            <person name="Meng A."/>
            <person name="Brown T."/>
            <person name="Cohen L."/>
        </authorList>
    </citation>
    <scope>NUCLEOTIDE SEQUENCE</scope>
    <source>
        <strain evidence="1">CCMP127</strain>
    </source>
</reference>
<evidence type="ECO:0000313" key="1">
    <source>
        <dbReference type="EMBL" id="CAE0415874.1"/>
    </source>
</evidence>
<sequence>MIFLLQHSVPKIIYSSVDFFLLDNCHSVIQQKMWAQQLYTRTRMFLLMLLLTAATFDTTIHAWSSTRTTTTTTSSSSSFSSRRAWLQKTAAVAVVLTTAPAATWAAADCFQDCLKNCRQIAPKDMAYCNQNCQDYCDQPDRTDGLSGSVSSASGEVGILGGAFGQGTVVKGEDKPPVINLPGLDFNSASGRKLLGL</sequence>
<proteinExistence type="predicted"/>
<protein>
    <submittedName>
        <fullName evidence="1">Uncharacterized protein</fullName>
    </submittedName>
</protein>
<dbReference type="EMBL" id="HBIM01016588">
    <property type="protein sequence ID" value="CAE0415874.1"/>
    <property type="molecule type" value="Transcribed_RNA"/>
</dbReference>
<gene>
    <name evidence="1" type="ORF">ACOF00016_LOCUS12943</name>
</gene>
<name>A0A7S3LB29_9STRA</name>